<dbReference type="EMBL" id="MFSY01000054">
    <property type="protein sequence ID" value="OGI46149.1"/>
    <property type="molecule type" value="Genomic_DNA"/>
</dbReference>
<evidence type="ECO:0000313" key="9">
    <source>
        <dbReference type="EMBL" id="OGI46149.1"/>
    </source>
</evidence>
<keyword evidence="2" id="KW-0645">Protease</keyword>
<gene>
    <name evidence="9" type="ORF">A2637_05730</name>
</gene>
<dbReference type="GO" id="GO:0051603">
    <property type="term" value="P:proteolysis involved in protein catabolic process"/>
    <property type="evidence" value="ECO:0007669"/>
    <property type="project" value="TreeGrafter"/>
</dbReference>
<keyword evidence="5" id="KW-0862">Zinc</keyword>
<dbReference type="Pfam" id="PF01435">
    <property type="entry name" value="Peptidase_M48"/>
    <property type="match status" value="1"/>
</dbReference>
<protein>
    <recommendedName>
        <fullName evidence="8">Peptidase M48 domain-containing protein</fullName>
    </recommendedName>
</protein>
<reference evidence="9 10" key="1">
    <citation type="journal article" date="2016" name="Nat. Commun.">
        <title>Thousands of microbial genomes shed light on interconnected biogeochemical processes in an aquifer system.</title>
        <authorList>
            <person name="Anantharaman K."/>
            <person name="Brown C.T."/>
            <person name="Hug L.A."/>
            <person name="Sharon I."/>
            <person name="Castelle C.J."/>
            <person name="Probst A.J."/>
            <person name="Thomas B.C."/>
            <person name="Singh A."/>
            <person name="Wilkins M.J."/>
            <person name="Karaoz U."/>
            <person name="Brodie E.L."/>
            <person name="Williams K.H."/>
            <person name="Hubbard S.S."/>
            <person name="Banfield J.F."/>
        </authorList>
    </citation>
    <scope>NUCLEOTIDE SEQUENCE [LARGE SCALE GENOMIC DNA]</scope>
</reference>
<name>A0A1F6TM56_9PROT</name>
<dbReference type="InterPro" id="IPR051156">
    <property type="entry name" value="Mito/Outer_Membr_Metalloprot"/>
</dbReference>
<feature type="domain" description="Peptidase M48" evidence="8">
    <location>
        <begin position="59"/>
        <end position="250"/>
    </location>
</feature>
<dbReference type="GO" id="GO:0004222">
    <property type="term" value="F:metalloendopeptidase activity"/>
    <property type="evidence" value="ECO:0007669"/>
    <property type="project" value="InterPro"/>
</dbReference>
<keyword evidence="6" id="KW-0482">Metalloprotease</keyword>
<keyword evidence="3" id="KW-0479">Metal-binding</keyword>
<dbReference type="STRING" id="1817764.A2637_05730"/>
<evidence type="ECO:0000256" key="7">
    <source>
        <dbReference type="SAM" id="SignalP"/>
    </source>
</evidence>
<sequence length="486" mass="53306">MLRYLLGAAAIAGVISACATNPVTGGKELVLMSEEQEIALGRETDPQIRRQYGVHDDPALQAYVQRVGERLAVHSHRPGLVYRFTVLDSPDVNAFALPGGYVYITRGIMAYINSEAELAAVLGHEIGHVTARHSVRQYTAATAAGIGASILSVFVPELGGQLGQELLNVIGNALLSGYGREHELESDRLGAEYLARGGYDSGAMIGVIGILKNQEEFEKNRALAEGRKPRIYHGVFATHPSNDRRLQEVVGEARKIKTLAAPRLGREEYLQQLNGIVFGDSVREGVRHGADFYHRDLDFAVGFPRGWRLENSPEAVTAASRDGDAIMQLRLEDLNQRLTPRAYMQERLKLGALKREGPLEGTSLPAHTAVSFITTPFGKRDARVTVLYYNNKAFAFFGAARDPAAFDKTDPLFLTTARSLRPLAARERRLAEGLRLRIRGAAAGASFAELAKKSPLNQHAEPILRLLNDKFPRGEPRAGEQIKIIE</sequence>
<dbReference type="PANTHER" id="PTHR22726:SF24">
    <property type="entry name" value="M48 FAMILY METALLOPEPTIDASE"/>
    <property type="match status" value="1"/>
</dbReference>
<feature type="signal peptide" evidence="7">
    <location>
        <begin position="1"/>
        <end position="19"/>
    </location>
</feature>
<dbReference type="PROSITE" id="PS51257">
    <property type="entry name" value="PROKAR_LIPOPROTEIN"/>
    <property type="match status" value="1"/>
</dbReference>
<evidence type="ECO:0000259" key="8">
    <source>
        <dbReference type="Pfam" id="PF01435"/>
    </source>
</evidence>
<accession>A0A1F6TM56</accession>
<dbReference type="GO" id="GO:0046872">
    <property type="term" value="F:metal ion binding"/>
    <property type="evidence" value="ECO:0007669"/>
    <property type="project" value="UniProtKB-KW"/>
</dbReference>
<organism evidence="9 10">
    <name type="scientific">Candidatus Muproteobacteria bacterium RIFCSPHIGHO2_01_FULL_65_16</name>
    <dbReference type="NCBI Taxonomy" id="1817764"/>
    <lineage>
        <taxon>Bacteria</taxon>
        <taxon>Pseudomonadati</taxon>
        <taxon>Pseudomonadota</taxon>
        <taxon>Candidatus Muproteobacteria</taxon>
    </lineage>
</organism>
<dbReference type="GO" id="GO:0016020">
    <property type="term" value="C:membrane"/>
    <property type="evidence" value="ECO:0007669"/>
    <property type="project" value="TreeGrafter"/>
</dbReference>
<keyword evidence="4" id="KW-0378">Hydrolase</keyword>
<evidence type="ECO:0000256" key="1">
    <source>
        <dbReference type="ARBA" id="ARBA00001947"/>
    </source>
</evidence>
<evidence type="ECO:0000256" key="3">
    <source>
        <dbReference type="ARBA" id="ARBA00022723"/>
    </source>
</evidence>
<comment type="caution">
    <text evidence="9">The sequence shown here is derived from an EMBL/GenBank/DDBJ whole genome shotgun (WGS) entry which is preliminary data.</text>
</comment>
<dbReference type="AlphaFoldDB" id="A0A1F6TM56"/>
<dbReference type="PANTHER" id="PTHR22726">
    <property type="entry name" value="METALLOENDOPEPTIDASE OMA1"/>
    <property type="match status" value="1"/>
</dbReference>
<comment type="cofactor">
    <cofactor evidence="1">
        <name>Zn(2+)</name>
        <dbReference type="ChEBI" id="CHEBI:29105"/>
    </cofactor>
</comment>
<dbReference type="InterPro" id="IPR001915">
    <property type="entry name" value="Peptidase_M48"/>
</dbReference>
<evidence type="ECO:0000256" key="5">
    <source>
        <dbReference type="ARBA" id="ARBA00022833"/>
    </source>
</evidence>
<proteinExistence type="predicted"/>
<dbReference type="Proteomes" id="UP000179360">
    <property type="component" value="Unassembled WGS sequence"/>
</dbReference>
<evidence type="ECO:0000256" key="4">
    <source>
        <dbReference type="ARBA" id="ARBA00022801"/>
    </source>
</evidence>
<evidence type="ECO:0000313" key="10">
    <source>
        <dbReference type="Proteomes" id="UP000179360"/>
    </source>
</evidence>
<dbReference type="CDD" id="cd07333">
    <property type="entry name" value="M48C_bepA_like"/>
    <property type="match status" value="1"/>
</dbReference>
<feature type="chain" id="PRO_5009225578" description="Peptidase M48 domain-containing protein" evidence="7">
    <location>
        <begin position="20"/>
        <end position="486"/>
    </location>
</feature>
<evidence type="ECO:0000256" key="6">
    <source>
        <dbReference type="ARBA" id="ARBA00023049"/>
    </source>
</evidence>
<keyword evidence="7" id="KW-0732">Signal</keyword>
<dbReference type="Gene3D" id="3.30.2010.10">
    <property type="entry name" value="Metalloproteases ('zincins'), catalytic domain"/>
    <property type="match status" value="1"/>
</dbReference>
<evidence type="ECO:0000256" key="2">
    <source>
        <dbReference type="ARBA" id="ARBA00022670"/>
    </source>
</evidence>